<dbReference type="SMART" id="SM00100">
    <property type="entry name" value="cNMP"/>
    <property type="match status" value="1"/>
</dbReference>
<sequence>MKDLFVKKNETMNSAKKFMTLFPSLNQEELEILIQSSTELRVKKEQNIFIAGEKAYSIYFITSGCVKFTKECDRNRSIISGLAKEGDCFGIYEMFAKYPYYERTCTAITNCEFMSVPNVAISGIGEKNCSIYLDFLRRICRHSSMLYNRIEGVRYKTAKQRLAACFLEIHPYFMNRDNVKRAYLNRSDFADLSDMTPETVSRVFSELKKMGAIEGNISDFNIVDLNLLKEIAEEKSYEN</sequence>
<proteinExistence type="predicted"/>
<dbReference type="PROSITE" id="PS50042">
    <property type="entry name" value="CNMP_BINDING_3"/>
    <property type="match status" value="1"/>
</dbReference>
<dbReference type="Pfam" id="PF13545">
    <property type="entry name" value="HTH_Crp_2"/>
    <property type="match status" value="1"/>
</dbReference>
<evidence type="ECO:0000256" key="1">
    <source>
        <dbReference type="ARBA" id="ARBA00023015"/>
    </source>
</evidence>
<keyword evidence="3" id="KW-0804">Transcription</keyword>
<dbReference type="Gene3D" id="1.10.10.10">
    <property type="entry name" value="Winged helix-like DNA-binding domain superfamily/Winged helix DNA-binding domain"/>
    <property type="match status" value="1"/>
</dbReference>
<keyword evidence="1" id="KW-0805">Transcription regulation</keyword>
<dbReference type="InterPro" id="IPR036390">
    <property type="entry name" value="WH_DNA-bd_sf"/>
</dbReference>
<dbReference type="InterPro" id="IPR050397">
    <property type="entry name" value="Env_Response_Regulators"/>
</dbReference>
<dbReference type="InterPro" id="IPR036388">
    <property type="entry name" value="WH-like_DNA-bd_sf"/>
</dbReference>
<keyword evidence="6" id="KW-1185">Reference proteome</keyword>
<dbReference type="SUPFAM" id="SSF46785">
    <property type="entry name" value="Winged helix' DNA-binding domain"/>
    <property type="match status" value="1"/>
</dbReference>
<dbReference type="InterPro" id="IPR000595">
    <property type="entry name" value="cNMP-bd_dom"/>
</dbReference>
<dbReference type="Pfam" id="PF00027">
    <property type="entry name" value="cNMP_binding"/>
    <property type="match status" value="1"/>
</dbReference>
<dbReference type="CDD" id="cd00038">
    <property type="entry name" value="CAP_ED"/>
    <property type="match status" value="1"/>
</dbReference>
<dbReference type="Gene3D" id="2.60.120.10">
    <property type="entry name" value="Jelly Rolls"/>
    <property type="match status" value="1"/>
</dbReference>
<evidence type="ECO:0000313" key="5">
    <source>
        <dbReference type="EMBL" id="KAB8040554.1"/>
    </source>
</evidence>
<feature type="domain" description="Cyclic nucleotide-binding" evidence="4">
    <location>
        <begin position="21"/>
        <end position="109"/>
    </location>
</feature>
<dbReference type="Proteomes" id="UP000437748">
    <property type="component" value="Unassembled WGS sequence"/>
</dbReference>
<dbReference type="PANTHER" id="PTHR24567">
    <property type="entry name" value="CRP FAMILY TRANSCRIPTIONAL REGULATORY PROTEIN"/>
    <property type="match status" value="1"/>
</dbReference>
<dbReference type="InterPro" id="IPR014710">
    <property type="entry name" value="RmlC-like_jellyroll"/>
</dbReference>
<dbReference type="GO" id="GO:0005829">
    <property type="term" value="C:cytosol"/>
    <property type="evidence" value="ECO:0007669"/>
    <property type="project" value="TreeGrafter"/>
</dbReference>
<dbReference type="EMBL" id="WFLM01000001">
    <property type="protein sequence ID" value="KAB8040554.1"/>
    <property type="molecule type" value="Genomic_DNA"/>
</dbReference>
<dbReference type="GO" id="GO:0003677">
    <property type="term" value="F:DNA binding"/>
    <property type="evidence" value="ECO:0007669"/>
    <property type="project" value="UniProtKB-KW"/>
</dbReference>
<dbReference type="PANTHER" id="PTHR24567:SF26">
    <property type="entry name" value="REGULATORY PROTEIN YEIL"/>
    <property type="match status" value="1"/>
</dbReference>
<dbReference type="GO" id="GO:0003700">
    <property type="term" value="F:DNA-binding transcription factor activity"/>
    <property type="evidence" value="ECO:0007669"/>
    <property type="project" value="TreeGrafter"/>
</dbReference>
<protein>
    <submittedName>
        <fullName evidence="5">Helix-turn-helix domain-containing protein</fullName>
    </submittedName>
</protein>
<gene>
    <name evidence="5" type="ORF">GCL60_01150</name>
</gene>
<keyword evidence="2" id="KW-0238">DNA-binding</keyword>
<evidence type="ECO:0000256" key="2">
    <source>
        <dbReference type="ARBA" id="ARBA00023125"/>
    </source>
</evidence>
<comment type="caution">
    <text evidence="5">The sequence shown here is derived from an EMBL/GenBank/DDBJ whole genome shotgun (WGS) entry which is preliminary data.</text>
</comment>
<evidence type="ECO:0000313" key="6">
    <source>
        <dbReference type="Proteomes" id="UP000437748"/>
    </source>
</evidence>
<organism evidence="5 6">
    <name type="scientific">Silvanigrella paludirubra</name>
    <dbReference type="NCBI Taxonomy" id="2499159"/>
    <lineage>
        <taxon>Bacteria</taxon>
        <taxon>Pseudomonadati</taxon>
        <taxon>Bdellovibrionota</taxon>
        <taxon>Oligoflexia</taxon>
        <taxon>Silvanigrellales</taxon>
        <taxon>Silvanigrellaceae</taxon>
        <taxon>Silvanigrella</taxon>
    </lineage>
</organism>
<reference evidence="5 6" key="1">
    <citation type="submission" date="2019-10" db="EMBL/GenBank/DDBJ databases">
        <title>New species of Slilvanegrellaceae.</title>
        <authorList>
            <person name="Pitt A."/>
            <person name="Hahn M.W."/>
        </authorList>
    </citation>
    <scope>NUCLEOTIDE SEQUENCE [LARGE SCALE GENOMIC DNA]</scope>
    <source>
        <strain evidence="5 6">SP-Ram-0.45-NSY-1</strain>
    </source>
</reference>
<evidence type="ECO:0000256" key="3">
    <source>
        <dbReference type="ARBA" id="ARBA00023163"/>
    </source>
</evidence>
<dbReference type="InterPro" id="IPR012318">
    <property type="entry name" value="HTH_CRP"/>
</dbReference>
<evidence type="ECO:0000259" key="4">
    <source>
        <dbReference type="PROSITE" id="PS50042"/>
    </source>
</evidence>
<name>A0A6N6VWW7_9BACT</name>
<dbReference type="InterPro" id="IPR018490">
    <property type="entry name" value="cNMP-bd_dom_sf"/>
</dbReference>
<accession>A0A6N6VWW7</accession>
<dbReference type="AlphaFoldDB" id="A0A6N6VWW7"/>
<dbReference type="SUPFAM" id="SSF51206">
    <property type="entry name" value="cAMP-binding domain-like"/>
    <property type="match status" value="1"/>
</dbReference>